<organism evidence="2 3">
    <name type="scientific">Iphiclides podalirius</name>
    <name type="common">scarce swallowtail</name>
    <dbReference type="NCBI Taxonomy" id="110791"/>
    <lineage>
        <taxon>Eukaryota</taxon>
        <taxon>Metazoa</taxon>
        <taxon>Ecdysozoa</taxon>
        <taxon>Arthropoda</taxon>
        <taxon>Hexapoda</taxon>
        <taxon>Insecta</taxon>
        <taxon>Pterygota</taxon>
        <taxon>Neoptera</taxon>
        <taxon>Endopterygota</taxon>
        <taxon>Lepidoptera</taxon>
        <taxon>Glossata</taxon>
        <taxon>Ditrysia</taxon>
        <taxon>Papilionoidea</taxon>
        <taxon>Papilionidae</taxon>
        <taxon>Papilioninae</taxon>
        <taxon>Iphiclides</taxon>
    </lineage>
</organism>
<feature type="signal peptide" evidence="1">
    <location>
        <begin position="1"/>
        <end position="28"/>
    </location>
</feature>
<evidence type="ECO:0000313" key="3">
    <source>
        <dbReference type="Proteomes" id="UP000837857"/>
    </source>
</evidence>
<feature type="non-terminal residue" evidence="2">
    <location>
        <position position="125"/>
    </location>
</feature>
<accession>A0ABN8IVG7</accession>
<keyword evidence="1" id="KW-0732">Signal</keyword>
<gene>
    <name evidence="2" type="ORF">IPOD504_LOCUS12936</name>
</gene>
<evidence type="ECO:0000256" key="1">
    <source>
        <dbReference type="SAM" id="SignalP"/>
    </source>
</evidence>
<dbReference type="Proteomes" id="UP000837857">
    <property type="component" value="Chromosome 30"/>
</dbReference>
<keyword evidence="3" id="KW-1185">Reference proteome</keyword>
<sequence>MPRLKYASALRALVVLGLLCLWVQIMLSVSNGAVDRDAEELMNSNDTSEQVLALVPPELHKYLTVHSKNSTANVTERASPRNVTDIRRAVERSNAAQVIHNEELFGPVQNDTVIIAIQVSSDDQN</sequence>
<protein>
    <submittedName>
        <fullName evidence="2">Uncharacterized protein</fullName>
    </submittedName>
</protein>
<evidence type="ECO:0000313" key="2">
    <source>
        <dbReference type="EMBL" id="CAH2064869.1"/>
    </source>
</evidence>
<feature type="chain" id="PRO_5045594503" evidence="1">
    <location>
        <begin position="29"/>
        <end position="125"/>
    </location>
</feature>
<name>A0ABN8IVG7_9NEOP</name>
<reference evidence="2" key="1">
    <citation type="submission" date="2022-03" db="EMBL/GenBank/DDBJ databases">
        <authorList>
            <person name="Martin H S."/>
        </authorList>
    </citation>
    <scope>NUCLEOTIDE SEQUENCE</scope>
</reference>
<proteinExistence type="predicted"/>
<dbReference type="EMBL" id="OW152842">
    <property type="protein sequence ID" value="CAH2064869.1"/>
    <property type="molecule type" value="Genomic_DNA"/>
</dbReference>